<dbReference type="GO" id="GO:0016740">
    <property type="term" value="F:transferase activity"/>
    <property type="evidence" value="ECO:0007669"/>
    <property type="project" value="UniProtKB-KW"/>
</dbReference>
<dbReference type="InterPro" id="IPR029044">
    <property type="entry name" value="Nucleotide-diphossugar_trans"/>
</dbReference>
<reference evidence="2 3" key="1">
    <citation type="submission" date="2020-07" db="EMBL/GenBank/DDBJ databases">
        <title>Sequencing the genomes of 1000 actinobacteria strains.</title>
        <authorList>
            <person name="Klenk H.-P."/>
        </authorList>
    </citation>
    <scope>NUCLEOTIDE SEQUENCE [LARGE SCALE GENOMIC DNA]</scope>
    <source>
        <strain evidence="2 3">DSM 45763</strain>
    </source>
</reference>
<dbReference type="InterPro" id="IPR001173">
    <property type="entry name" value="Glyco_trans_2-like"/>
</dbReference>
<dbReference type="SUPFAM" id="SSF53448">
    <property type="entry name" value="Nucleotide-diphospho-sugar transferases"/>
    <property type="match status" value="1"/>
</dbReference>
<dbReference type="PANTHER" id="PTHR43685">
    <property type="entry name" value="GLYCOSYLTRANSFERASE"/>
    <property type="match status" value="1"/>
</dbReference>
<accession>A0A852V6N4</accession>
<protein>
    <submittedName>
        <fullName evidence="2">Glycosyltransferase involved in cell wall biosynthesis</fullName>
    </submittedName>
</protein>
<evidence type="ECO:0000313" key="3">
    <source>
        <dbReference type="Proteomes" id="UP000576393"/>
    </source>
</evidence>
<dbReference type="Pfam" id="PF00535">
    <property type="entry name" value="Glycos_transf_2"/>
    <property type="match status" value="1"/>
</dbReference>
<dbReference type="AlphaFoldDB" id="A0A852V6N4"/>
<gene>
    <name evidence="2" type="ORF">HDA43_004212</name>
</gene>
<dbReference type="EMBL" id="JACCCO010000002">
    <property type="protein sequence ID" value="NYF42011.1"/>
    <property type="molecule type" value="Genomic_DNA"/>
</dbReference>
<dbReference type="PANTHER" id="PTHR43685:SF2">
    <property type="entry name" value="GLYCOSYLTRANSFERASE 2-LIKE DOMAIN-CONTAINING PROTEIN"/>
    <property type="match status" value="1"/>
</dbReference>
<dbReference type="RefSeq" id="WP_179824248.1">
    <property type="nucleotide sequence ID" value="NZ_JACCCO010000002.1"/>
</dbReference>
<keyword evidence="3" id="KW-1185">Reference proteome</keyword>
<dbReference type="Proteomes" id="UP000576393">
    <property type="component" value="Unassembled WGS sequence"/>
</dbReference>
<name>A0A852V6N4_9ACTN</name>
<organism evidence="2 3">
    <name type="scientific">Streptosporangium sandarakinum</name>
    <dbReference type="NCBI Taxonomy" id="1260955"/>
    <lineage>
        <taxon>Bacteria</taxon>
        <taxon>Bacillati</taxon>
        <taxon>Actinomycetota</taxon>
        <taxon>Actinomycetes</taxon>
        <taxon>Streptosporangiales</taxon>
        <taxon>Streptosporangiaceae</taxon>
        <taxon>Streptosporangium</taxon>
    </lineage>
</organism>
<evidence type="ECO:0000259" key="1">
    <source>
        <dbReference type="Pfam" id="PF00535"/>
    </source>
</evidence>
<proteinExistence type="predicted"/>
<dbReference type="InterPro" id="IPR050834">
    <property type="entry name" value="Glycosyltransf_2"/>
</dbReference>
<feature type="domain" description="Glycosyltransferase 2-like" evidence="1">
    <location>
        <begin position="9"/>
        <end position="161"/>
    </location>
</feature>
<dbReference type="Gene3D" id="3.90.550.10">
    <property type="entry name" value="Spore Coat Polysaccharide Biosynthesis Protein SpsA, Chain A"/>
    <property type="match status" value="1"/>
</dbReference>
<evidence type="ECO:0000313" key="2">
    <source>
        <dbReference type="EMBL" id="NYF42011.1"/>
    </source>
</evidence>
<sequence length="302" mass="33090">MNDWPAVTAVIPTRNRPDMLRETIGSILGQDYPGDVTCIAVFDQSDPDESFVSDTPGRRVLVTPNKRQPGIAGARNTGSLMADSELVAFCDDTDLWLPHKLRAQVAALGDGHFVTCGVELFNDRVSYPRSIPLTSVTLRDLLNKQLPTMHPSTYLMRREALVNGFGLVSEELPGGYGEDYELLLRAAKMGPIANLTEVGTRLRMHNSSYFSIVDTSATISEALRWMLDRYPEFSGAGGYAQLAGKIAFAEASLGHSSQALRWIGRTVRKRPWEPRAYLALAVTAGVPADAIVSRLQRIGRGI</sequence>
<keyword evidence="2" id="KW-0808">Transferase</keyword>
<dbReference type="CDD" id="cd00761">
    <property type="entry name" value="Glyco_tranf_GTA_type"/>
    <property type="match status" value="1"/>
</dbReference>
<comment type="caution">
    <text evidence="2">The sequence shown here is derived from an EMBL/GenBank/DDBJ whole genome shotgun (WGS) entry which is preliminary data.</text>
</comment>